<dbReference type="CDD" id="cd05403">
    <property type="entry name" value="NT_KNTase_like"/>
    <property type="match status" value="1"/>
</dbReference>
<dbReference type="GO" id="GO:0016779">
    <property type="term" value="F:nucleotidyltransferase activity"/>
    <property type="evidence" value="ECO:0007669"/>
    <property type="project" value="InterPro"/>
</dbReference>
<evidence type="ECO:0000259" key="1">
    <source>
        <dbReference type="Pfam" id="PF01909"/>
    </source>
</evidence>
<dbReference type="Gene3D" id="3.30.460.10">
    <property type="entry name" value="Beta Polymerase, domain 2"/>
    <property type="match status" value="1"/>
</dbReference>
<keyword evidence="2" id="KW-0808">Transferase</keyword>
<reference evidence="2" key="1">
    <citation type="submission" date="2019-02" db="EMBL/GenBank/DDBJ databases">
        <authorList>
            <person name="Gruber-Vodicka R. H."/>
            <person name="Seah K. B. B."/>
        </authorList>
    </citation>
    <scope>NUCLEOTIDE SEQUENCE</scope>
    <source>
        <strain evidence="2">BECK_S313</strain>
    </source>
</reference>
<protein>
    <submittedName>
        <fullName evidence="2">Nucleotidyltransferase domain-containing protein</fullName>
    </submittedName>
</protein>
<proteinExistence type="predicted"/>
<dbReference type="InterPro" id="IPR002934">
    <property type="entry name" value="Polymerase_NTP_transf_dom"/>
</dbReference>
<organism evidence="2">
    <name type="scientific">Candidatus Kentrum sp. LPFa</name>
    <dbReference type="NCBI Taxonomy" id="2126335"/>
    <lineage>
        <taxon>Bacteria</taxon>
        <taxon>Pseudomonadati</taxon>
        <taxon>Pseudomonadota</taxon>
        <taxon>Gammaproteobacteria</taxon>
        <taxon>Candidatus Kentrum</taxon>
    </lineage>
</organism>
<feature type="domain" description="Polymerase nucleotidyl transferase" evidence="1">
    <location>
        <begin position="8"/>
        <end position="94"/>
    </location>
</feature>
<dbReference type="Pfam" id="PF01909">
    <property type="entry name" value="NTP_transf_2"/>
    <property type="match status" value="1"/>
</dbReference>
<name>A0A450W2K9_9GAMM</name>
<accession>A0A450W2K9</accession>
<dbReference type="AlphaFoldDB" id="A0A450W2K9"/>
<gene>
    <name evidence="2" type="ORF">BECKLPF1236B_GA0070989_102126</name>
</gene>
<dbReference type="InterPro" id="IPR043519">
    <property type="entry name" value="NT_sf"/>
</dbReference>
<dbReference type="EMBL" id="CAADFK010000021">
    <property type="protein sequence ID" value="VFK11245.1"/>
    <property type="molecule type" value="Genomic_DNA"/>
</dbReference>
<dbReference type="SUPFAM" id="SSF81301">
    <property type="entry name" value="Nucleotidyltransferase"/>
    <property type="match status" value="1"/>
</dbReference>
<sequence length="103" mass="11852">MRLTARQIETIKQTIAEIFGETAKIWLFGSRADDNKRGGDIDLLIRLPARDDARNARWALTRKIRLLARLEKRLGERKIDIVIETPDDARPIVRVAHQQGILL</sequence>
<evidence type="ECO:0000313" key="2">
    <source>
        <dbReference type="EMBL" id="VFK11245.1"/>
    </source>
</evidence>